<evidence type="ECO:0000313" key="2">
    <source>
        <dbReference type="Proteomes" id="UP000030671"/>
    </source>
</evidence>
<keyword evidence="2" id="KW-1185">Reference proteome</keyword>
<feature type="non-terminal residue" evidence="1">
    <location>
        <position position="1"/>
    </location>
</feature>
<sequence length="71" mass="8010">VIDEAHVIQQWQDDFRKDYARVHAHQCIITGMEIPMATFSATMPTHILETVYHSLGLGSARPFWGIDLGAD</sequence>
<dbReference type="AlphaFoldDB" id="W4K4D8"/>
<dbReference type="GeneID" id="20670763"/>
<dbReference type="InterPro" id="IPR027417">
    <property type="entry name" value="P-loop_NTPase"/>
</dbReference>
<dbReference type="SUPFAM" id="SSF52540">
    <property type="entry name" value="P-loop containing nucleoside triphosphate hydrolases"/>
    <property type="match status" value="1"/>
</dbReference>
<dbReference type="RefSeq" id="XP_009548447.1">
    <property type="nucleotide sequence ID" value="XM_009550152.1"/>
</dbReference>
<proteinExistence type="predicted"/>
<dbReference type="InParanoid" id="W4K4D8"/>
<dbReference type="KEGG" id="hir:HETIRDRAFT_321545"/>
<reference evidence="1 2" key="1">
    <citation type="journal article" date="2012" name="New Phytol.">
        <title>Insight into trade-off between wood decay and parasitism from the genome of a fungal forest pathogen.</title>
        <authorList>
            <person name="Olson A."/>
            <person name="Aerts A."/>
            <person name="Asiegbu F."/>
            <person name="Belbahri L."/>
            <person name="Bouzid O."/>
            <person name="Broberg A."/>
            <person name="Canback B."/>
            <person name="Coutinho P.M."/>
            <person name="Cullen D."/>
            <person name="Dalman K."/>
            <person name="Deflorio G."/>
            <person name="van Diepen L.T."/>
            <person name="Dunand C."/>
            <person name="Duplessis S."/>
            <person name="Durling M."/>
            <person name="Gonthier P."/>
            <person name="Grimwood J."/>
            <person name="Fossdal C.G."/>
            <person name="Hansson D."/>
            <person name="Henrissat B."/>
            <person name="Hietala A."/>
            <person name="Himmelstrand K."/>
            <person name="Hoffmeister D."/>
            <person name="Hogberg N."/>
            <person name="James T.Y."/>
            <person name="Karlsson M."/>
            <person name="Kohler A."/>
            <person name="Kues U."/>
            <person name="Lee Y.H."/>
            <person name="Lin Y.C."/>
            <person name="Lind M."/>
            <person name="Lindquist E."/>
            <person name="Lombard V."/>
            <person name="Lucas S."/>
            <person name="Lunden K."/>
            <person name="Morin E."/>
            <person name="Murat C."/>
            <person name="Park J."/>
            <person name="Raffaello T."/>
            <person name="Rouze P."/>
            <person name="Salamov A."/>
            <person name="Schmutz J."/>
            <person name="Solheim H."/>
            <person name="Stahlberg J."/>
            <person name="Velez H."/>
            <person name="de Vries R.P."/>
            <person name="Wiebenga A."/>
            <person name="Woodward S."/>
            <person name="Yakovlev I."/>
            <person name="Garbelotto M."/>
            <person name="Martin F."/>
            <person name="Grigoriev I.V."/>
            <person name="Stenlid J."/>
        </authorList>
    </citation>
    <scope>NUCLEOTIDE SEQUENCE [LARGE SCALE GENOMIC DNA]</scope>
    <source>
        <strain evidence="1 2">TC 32-1</strain>
    </source>
</reference>
<dbReference type="EMBL" id="KI925460">
    <property type="protein sequence ID" value="ETW79911.1"/>
    <property type="molecule type" value="Genomic_DNA"/>
</dbReference>
<evidence type="ECO:0000313" key="1">
    <source>
        <dbReference type="EMBL" id="ETW79911.1"/>
    </source>
</evidence>
<accession>W4K4D8</accession>
<dbReference type="HOGENOM" id="CLU_126713_1_0_1"/>
<organism evidence="1 2">
    <name type="scientific">Heterobasidion irregulare (strain TC 32-1)</name>
    <dbReference type="NCBI Taxonomy" id="747525"/>
    <lineage>
        <taxon>Eukaryota</taxon>
        <taxon>Fungi</taxon>
        <taxon>Dikarya</taxon>
        <taxon>Basidiomycota</taxon>
        <taxon>Agaricomycotina</taxon>
        <taxon>Agaricomycetes</taxon>
        <taxon>Russulales</taxon>
        <taxon>Bondarzewiaceae</taxon>
        <taxon>Heterobasidion</taxon>
        <taxon>Heterobasidion annosum species complex</taxon>
    </lineage>
</organism>
<protein>
    <recommendedName>
        <fullName evidence="3">Helicase ATP-binding domain-containing protein</fullName>
    </recommendedName>
</protein>
<dbReference type="OrthoDB" id="10261556at2759"/>
<dbReference type="eggNOG" id="ENOG502RD26">
    <property type="taxonomic scope" value="Eukaryota"/>
</dbReference>
<dbReference type="Gene3D" id="3.40.50.300">
    <property type="entry name" value="P-loop containing nucleotide triphosphate hydrolases"/>
    <property type="match status" value="1"/>
</dbReference>
<gene>
    <name evidence="1" type="ORF">HETIRDRAFT_321545</name>
</gene>
<dbReference type="Proteomes" id="UP000030671">
    <property type="component" value="Unassembled WGS sequence"/>
</dbReference>
<evidence type="ECO:0008006" key="3">
    <source>
        <dbReference type="Google" id="ProtNLM"/>
    </source>
</evidence>
<name>W4K4D8_HETIT</name>